<feature type="domain" description="GST N-terminal" evidence="2">
    <location>
        <begin position="5"/>
        <end position="87"/>
    </location>
</feature>
<dbReference type="InterPro" id="IPR036282">
    <property type="entry name" value="Glutathione-S-Trfase_C_sf"/>
</dbReference>
<dbReference type="Gene3D" id="1.20.1050.10">
    <property type="match status" value="1"/>
</dbReference>
<evidence type="ECO:0000259" key="3">
    <source>
        <dbReference type="PROSITE" id="PS50405"/>
    </source>
</evidence>
<dbReference type="EMBL" id="KN847318">
    <property type="protein sequence ID" value="KIW59228.1"/>
    <property type="molecule type" value="Genomic_DNA"/>
</dbReference>
<proteinExistence type="inferred from homology"/>
<dbReference type="PANTHER" id="PTHR44051">
    <property type="entry name" value="GLUTATHIONE S-TRANSFERASE-RELATED"/>
    <property type="match status" value="1"/>
</dbReference>
<dbReference type="AlphaFoldDB" id="A0A0D2EU38"/>
<evidence type="ECO:0008006" key="6">
    <source>
        <dbReference type="Google" id="ProtNLM"/>
    </source>
</evidence>
<keyword evidence="5" id="KW-1185">Reference proteome</keyword>
<dbReference type="GeneID" id="25325599"/>
<accession>A0A0D2EU38</accession>
<evidence type="ECO:0000313" key="4">
    <source>
        <dbReference type="EMBL" id="KIW59228.1"/>
    </source>
</evidence>
<feature type="domain" description="GST C-terminal" evidence="3">
    <location>
        <begin position="94"/>
        <end position="230"/>
    </location>
</feature>
<name>A0A0D2EU38_9EURO</name>
<gene>
    <name evidence="4" type="ORF">PV05_03691</name>
</gene>
<dbReference type="SFLD" id="SFLDG01151">
    <property type="entry name" value="Main.2:_Nu-like"/>
    <property type="match status" value="1"/>
</dbReference>
<protein>
    <recommendedName>
        <fullName evidence="6">Glutathione S-transferase</fullName>
    </recommendedName>
</protein>
<dbReference type="HOGENOM" id="CLU_011226_14_2_1"/>
<dbReference type="InterPro" id="IPR004045">
    <property type="entry name" value="Glutathione_S-Trfase_N"/>
</dbReference>
<evidence type="ECO:0000259" key="2">
    <source>
        <dbReference type="PROSITE" id="PS50404"/>
    </source>
</evidence>
<dbReference type="SUPFAM" id="SSF47616">
    <property type="entry name" value="GST C-terminal domain-like"/>
    <property type="match status" value="1"/>
</dbReference>
<evidence type="ECO:0000313" key="5">
    <source>
        <dbReference type="Proteomes" id="UP000054342"/>
    </source>
</evidence>
<dbReference type="SFLD" id="SFLDS00019">
    <property type="entry name" value="Glutathione_Transferase_(cytos"/>
    <property type="match status" value="1"/>
</dbReference>
<dbReference type="PROSITE" id="PS50404">
    <property type="entry name" value="GST_NTER"/>
    <property type="match status" value="1"/>
</dbReference>
<dbReference type="RefSeq" id="XP_013319812.1">
    <property type="nucleotide sequence ID" value="XM_013464358.1"/>
</dbReference>
<dbReference type="STRING" id="348802.A0A0D2EU38"/>
<sequence length="230" mass="26600">MSSELKPIKLYGSHGPNPPKVGIMLEELGLPYDIVDVPFEDVKKPEYTALNPNGRLPTIQDPNNGDLTIWETGAIIEYLVEKYDPEYKLSFAPGTPEYYHGKQWLFFQVSGQGPYFGQYAWFKKFHPEKIPSAWERYITEMRRVSGVLEGWLTQQKEKHSGGDGPWLVGNKISYADISFLTWYAVIPLVMSKEEFQMSEFPVMYDWVKRMVSREPIKTGLKKMNFLTDNI</sequence>
<dbReference type="SFLD" id="SFLDG00358">
    <property type="entry name" value="Main_(cytGST)"/>
    <property type="match status" value="1"/>
</dbReference>
<dbReference type="OrthoDB" id="5376052at2759"/>
<organism evidence="4 5">
    <name type="scientific">Exophiala xenobiotica</name>
    <dbReference type="NCBI Taxonomy" id="348802"/>
    <lineage>
        <taxon>Eukaryota</taxon>
        <taxon>Fungi</taxon>
        <taxon>Dikarya</taxon>
        <taxon>Ascomycota</taxon>
        <taxon>Pezizomycotina</taxon>
        <taxon>Eurotiomycetes</taxon>
        <taxon>Chaetothyriomycetidae</taxon>
        <taxon>Chaetothyriales</taxon>
        <taxon>Herpotrichiellaceae</taxon>
        <taxon>Exophiala</taxon>
    </lineage>
</organism>
<dbReference type="InterPro" id="IPR036249">
    <property type="entry name" value="Thioredoxin-like_sf"/>
</dbReference>
<dbReference type="SUPFAM" id="SSF52833">
    <property type="entry name" value="Thioredoxin-like"/>
    <property type="match status" value="1"/>
</dbReference>
<dbReference type="InterPro" id="IPR010987">
    <property type="entry name" value="Glutathione-S-Trfase_C-like"/>
</dbReference>
<dbReference type="PROSITE" id="PS50405">
    <property type="entry name" value="GST_CTER"/>
    <property type="match status" value="1"/>
</dbReference>
<dbReference type="Proteomes" id="UP000054342">
    <property type="component" value="Unassembled WGS sequence"/>
</dbReference>
<dbReference type="PANTHER" id="PTHR44051:SF23">
    <property type="entry name" value="GLUTATHIONE S-TRANSFERASE-LIKE PROTEIN TPCF"/>
    <property type="match status" value="1"/>
</dbReference>
<evidence type="ECO:0000256" key="1">
    <source>
        <dbReference type="ARBA" id="ARBA00007409"/>
    </source>
</evidence>
<dbReference type="CDD" id="cd03048">
    <property type="entry name" value="GST_N_Ure2p_like"/>
    <property type="match status" value="1"/>
</dbReference>
<dbReference type="Pfam" id="PF13409">
    <property type="entry name" value="GST_N_2"/>
    <property type="match status" value="1"/>
</dbReference>
<comment type="similarity">
    <text evidence="1">Belongs to the GST superfamily.</text>
</comment>
<dbReference type="Gene3D" id="3.40.30.10">
    <property type="entry name" value="Glutaredoxin"/>
    <property type="match status" value="1"/>
</dbReference>
<reference evidence="4 5" key="1">
    <citation type="submission" date="2015-01" db="EMBL/GenBank/DDBJ databases">
        <title>The Genome Sequence of Exophiala xenobiotica CBS118157.</title>
        <authorList>
            <consortium name="The Broad Institute Genomics Platform"/>
            <person name="Cuomo C."/>
            <person name="de Hoog S."/>
            <person name="Gorbushina A."/>
            <person name="Stielow B."/>
            <person name="Teixiera M."/>
            <person name="Abouelleil A."/>
            <person name="Chapman S.B."/>
            <person name="Priest M."/>
            <person name="Young S.K."/>
            <person name="Wortman J."/>
            <person name="Nusbaum C."/>
            <person name="Birren B."/>
        </authorList>
    </citation>
    <scope>NUCLEOTIDE SEQUENCE [LARGE SCALE GENOMIC DNA]</scope>
    <source>
        <strain evidence="4 5">CBS 118157</strain>
    </source>
</reference>
<dbReference type="InterPro" id="IPR040079">
    <property type="entry name" value="Glutathione_S-Trfase"/>
</dbReference>
<dbReference type="InterPro" id="IPR004046">
    <property type="entry name" value="GST_C"/>
</dbReference>
<dbReference type="Pfam" id="PF00043">
    <property type="entry name" value="GST_C"/>
    <property type="match status" value="1"/>
</dbReference>